<reference evidence="5" key="1">
    <citation type="journal article" date="2020" name="Stud. Mycol.">
        <title>101 Dothideomycetes genomes: a test case for predicting lifestyles and emergence of pathogens.</title>
        <authorList>
            <person name="Haridas S."/>
            <person name="Albert R."/>
            <person name="Binder M."/>
            <person name="Bloem J."/>
            <person name="Labutti K."/>
            <person name="Salamov A."/>
            <person name="Andreopoulos B."/>
            <person name="Baker S."/>
            <person name="Barry K."/>
            <person name="Bills G."/>
            <person name="Bluhm B."/>
            <person name="Cannon C."/>
            <person name="Castanera R."/>
            <person name="Culley D."/>
            <person name="Daum C."/>
            <person name="Ezra D."/>
            <person name="Gonzalez J."/>
            <person name="Henrissat B."/>
            <person name="Kuo A."/>
            <person name="Liang C."/>
            <person name="Lipzen A."/>
            <person name="Lutzoni F."/>
            <person name="Magnuson J."/>
            <person name="Mondo S."/>
            <person name="Nolan M."/>
            <person name="Ohm R."/>
            <person name="Pangilinan J."/>
            <person name="Park H.-J."/>
            <person name="Ramirez L."/>
            <person name="Alfaro M."/>
            <person name="Sun H."/>
            <person name="Tritt A."/>
            <person name="Yoshinaga Y."/>
            <person name="Zwiers L.-H."/>
            <person name="Turgeon B."/>
            <person name="Goodwin S."/>
            <person name="Spatafora J."/>
            <person name="Crous P."/>
            <person name="Grigoriev I."/>
        </authorList>
    </citation>
    <scope>NUCLEOTIDE SEQUENCE</scope>
    <source>
        <strain evidence="5">CBS 627.86</strain>
    </source>
</reference>
<keyword evidence="3" id="KW-0551">Lipid droplet</keyword>
<name>A0A6A5YIF1_9PLEO</name>
<accession>A0A6A5YIF1</accession>
<dbReference type="PANTHER" id="PTHR13390">
    <property type="entry name" value="LIPASE"/>
    <property type="match status" value="1"/>
</dbReference>
<evidence type="ECO:0000256" key="4">
    <source>
        <dbReference type="ARBA" id="ARBA00022801"/>
    </source>
</evidence>
<protein>
    <recommendedName>
        <fullName evidence="7">Alpha/Beta hydrolase protein</fullName>
    </recommendedName>
</protein>
<dbReference type="InterPro" id="IPR029058">
    <property type="entry name" value="AB_hydrolase_fold"/>
</dbReference>
<dbReference type="PANTHER" id="PTHR13390:SF0">
    <property type="entry name" value="LIPID DROPLET-ASSOCIATED HYDROLASE"/>
    <property type="match status" value="1"/>
</dbReference>
<dbReference type="Pfam" id="PF10230">
    <property type="entry name" value="LIDHydrolase"/>
    <property type="match status" value="1"/>
</dbReference>
<dbReference type="Gene3D" id="3.40.50.1820">
    <property type="entry name" value="alpha/beta hydrolase"/>
    <property type="match status" value="1"/>
</dbReference>
<dbReference type="Proteomes" id="UP000799770">
    <property type="component" value="Unassembled WGS sequence"/>
</dbReference>
<evidence type="ECO:0008006" key="7">
    <source>
        <dbReference type="Google" id="ProtNLM"/>
    </source>
</evidence>
<organism evidence="5 6">
    <name type="scientific">Lophiotrema nucula</name>
    <dbReference type="NCBI Taxonomy" id="690887"/>
    <lineage>
        <taxon>Eukaryota</taxon>
        <taxon>Fungi</taxon>
        <taxon>Dikarya</taxon>
        <taxon>Ascomycota</taxon>
        <taxon>Pezizomycotina</taxon>
        <taxon>Dothideomycetes</taxon>
        <taxon>Pleosporomycetidae</taxon>
        <taxon>Pleosporales</taxon>
        <taxon>Lophiotremataceae</taxon>
        <taxon>Lophiotrema</taxon>
    </lineage>
</organism>
<dbReference type="GO" id="GO:0019915">
    <property type="term" value="P:lipid storage"/>
    <property type="evidence" value="ECO:0007669"/>
    <property type="project" value="InterPro"/>
</dbReference>
<dbReference type="AlphaFoldDB" id="A0A6A5YIF1"/>
<gene>
    <name evidence="5" type="ORF">BDV96DRAFT_674772</name>
</gene>
<keyword evidence="6" id="KW-1185">Reference proteome</keyword>
<comment type="subcellular location">
    <subcellularLocation>
        <location evidence="1">Lipid droplet</location>
    </subcellularLocation>
</comment>
<evidence type="ECO:0000256" key="3">
    <source>
        <dbReference type="ARBA" id="ARBA00022677"/>
    </source>
</evidence>
<evidence type="ECO:0000313" key="5">
    <source>
        <dbReference type="EMBL" id="KAF2106753.1"/>
    </source>
</evidence>
<dbReference type="SUPFAM" id="SSF53474">
    <property type="entry name" value="alpha/beta-Hydrolases"/>
    <property type="match status" value="1"/>
</dbReference>
<dbReference type="OrthoDB" id="448051at2759"/>
<dbReference type="InterPro" id="IPR019363">
    <property type="entry name" value="LDAH"/>
</dbReference>
<comment type="similarity">
    <text evidence="2">Belongs to the AB hydrolase superfamily. LDAH family.</text>
</comment>
<dbReference type="EMBL" id="ML977359">
    <property type="protein sequence ID" value="KAF2106753.1"/>
    <property type="molecule type" value="Genomic_DNA"/>
</dbReference>
<evidence type="ECO:0000256" key="2">
    <source>
        <dbReference type="ARBA" id="ARBA00008300"/>
    </source>
</evidence>
<evidence type="ECO:0000313" key="6">
    <source>
        <dbReference type="Proteomes" id="UP000799770"/>
    </source>
</evidence>
<keyword evidence="4" id="KW-0378">Hydrolase</keyword>
<dbReference type="GO" id="GO:0016298">
    <property type="term" value="F:lipase activity"/>
    <property type="evidence" value="ECO:0007669"/>
    <property type="project" value="InterPro"/>
</dbReference>
<evidence type="ECO:0000256" key="1">
    <source>
        <dbReference type="ARBA" id="ARBA00004502"/>
    </source>
</evidence>
<sequence>MPKPRELATSIHLHATPASQRQPKRTYLIYFIPGNPGLIEFYRTFLTHLYGLLTAKLATEKDVEFQIYGRSLSGFETSRAQIDEREKEKELEGKRPPYDVEQQIAITERHVKNAVQKLKSEGCGDVRLILMGHSLGTYISMEILRRLRSTSQNPADSVRVVGGICLFTTITNLAGSPNGKKLGHKAQWFVSPRHAPHLIHALVKLLTLLLPTRLLAFFIHLFDGQPPDTAHVTASHIKSPLGMRQMLHLAQDELHVISKDKWDEEVWGAAAASGHPHPRPVLRFLFGGKDGWVANETRDELIKARGGSGSGDDVWKPKMEVDEKEGWPHDFCVRHSVPVAERVYGYVEDIVKADLERG</sequence>
<proteinExistence type="inferred from homology"/>
<dbReference type="GO" id="GO:0005811">
    <property type="term" value="C:lipid droplet"/>
    <property type="evidence" value="ECO:0007669"/>
    <property type="project" value="UniProtKB-SubCell"/>
</dbReference>